<organism evidence="2">
    <name type="scientific">marine sediment metagenome</name>
    <dbReference type="NCBI Taxonomy" id="412755"/>
    <lineage>
        <taxon>unclassified sequences</taxon>
        <taxon>metagenomes</taxon>
        <taxon>ecological metagenomes</taxon>
    </lineage>
</organism>
<feature type="non-terminal residue" evidence="2">
    <location>
        <position position="1"/>
    </location>
</feature>
<gene>
    <name evidence="2" type="ORF">S12H4_58766</name>
</gene>
<evidence type="ECO:0000313" key="2">
    <source>
        <dbReference type="EMBL" id="GAJ21469.1"/>
    </source>
</evidence>
<evidence type="ECO:0000256" key="1">
    <source>
        <dbReference type="SAM" id="MobiDB-lite"/>
    </source>
</evidence>
<sequence length="125" mass="13735">TIYIETAKKGRKITHLIPDEIMPGLLKLSIKDANDLADLIEEEGGNADTLRAAVNDVNKPGNGNTSVPAGSLSDEEYLMEKRSESSVLTGTDLECMICGEKFESLISGTCENCWREWMLNTKPKD</sequence>
<name>X1UVJ2_9ZZZZ</name>
<accession>X1UVJ2</accession>
<proteinExistence type="predicted"/>
<feature type="region of interest" description="Disordered" evidence="1">
    <location>
        <begin position="54"/>
        <end position="74"/>
    </location>
</feature>
<reference evidence="2" key="1">
    <citation type="journal article" date="2014" name="Front. Microbiol.">
        <title>High frequency of phylogenetically diverse reductive dehalogenase-homologous genes in deep subseafloor sedimentary metagenomes.</title>
        <authorList>
            <person name="Kawai M."/>
            <person name="Futagami T."/>
            <person name="Toyoda A."/>
            <person name="Takaki Y."/>
            <person name="Nishi S."/>
            <person name="Hori S."/>
            <person name="Arai W."/>
            <person name="Tsubouchi T."/>
            <person name="Morono Y."/>
            <person name="Uchiyama I."/>
            <person name="Ito T."/>
            <person name="Fujiyama A."/>
            <person name="Inagaki F."/>
            <person name="Takami H."/>
        </authorList>
    </citation>
    <scope>NUCLEOTIDE SEQUENCE</scope>
    <source>
        <strain evidence="2">Expedition CK06-06</strain>
    </source>
</reference>
<dbReference type="AlphaFoldDB" id="X1UVJ2"/>
<comment type="caution">
    <text evidence="2">The sequence shown here is derived from an EMBL/GenBank/DDBJ whole genome shotgun (WGS) entry which is preliminary data.</text>
</comment>
<dbReference type="EMBL" id="BARW01038250">
    <property type="protein sequence ID" value="GAJ21469.1"/>
    <property type="molecule type" value="Genomic_DNA"/>
</dbReference>
<protein>
    <submittedName>
        <fullName evidence="2">Uncharacterized protein</fullName>
    </submittedName>
</protein>